<evidence type="ECO:0000256" key="7">
    <source>
        <dbReference type="ARBA" id="ARBA00023239"/>
    </source>
</evidence>
<protein>
    <recommendedName>
        <fullName evidence="11">Carbohydrate kinase PfkB domain-containing protein</fullName>
    </recommendedName>
</protein>
<evidence type="ECO:0000256" key="5">
    <source>
        <dbReference type="ARBA" id="ARBA00022801"/>
    </source>
</evidence>
<feature type="compositionally biased region" description="Pro residues" evidence="10">
    <location>
        <begin position="21"/>
        <end position="30"/>
    </location>
</feature>
<keyword evidence="7" id="KW-0456">Lyase</keyword>
<dbReference type="Pfam" id="PF04227">
    <property type="entry name" value="Indigoidine_A"/>
    <property type="match status" value="1"/>
</dbReference>
<dbReference type="InterPro" id="IPR022830">
    <property type="entry name" value="Indigdn_synthA-like"/>
</dbReference>
<feature type="compositionally biased region" description="Low complexity" evidence="10">
    <location>
        <begin position="107"/>
        <end position="121"/>
    </location>
</feature>
<keyword evidence="13" id="KW-1185">Reference proteome</keyword>
<keyword evidence="5" id="KW-0378">Hydrolase</keyword>
<evidence type="ECO:0000256" key="2">
    <source>
        <dbReference type="ARBA" id="ARBA00022679"/>
    </source>
</evidence>
<dbReference type="CDD" id="cd01941">
    <property type="entry name" value="YeiC_kinase_like"/>
    <property type="match status" value="1"/>
</dbReference>
<dbReference type="SUPFAM" id="SSF53613">
    <property type="entry name" value="Ribokinase-like"/>
    <property type="match status" value="1"/>
</dbReference>
<dbReference type="GO" id="GO:0016798">
    <property type="term" value="F:hydrolase activity, acting on glycosyl bonds"/>
    <property type="evidence" value="ECO:0007669"/>
    <property type="project" value="UniProtKB-KW"/>
</dbReference>
<feature type="domain" description="Carbohydrate kinase PfkB" evidence="11">
    <location>
        <begin position="599"/>
        <end position="923"/>
    </location>
</feature>
<dbReference type="InterPro" id="IPR011611">
    <property type="entry name" value="PfkB_dom"/>
</dbReference>
<proteinExistence type="inferred from homology"/>
<dbReference type="InterPro" id="IPR029056">
    <property type="entry name" value="Ribokinase-like"/>
</dbReference>
<evidence type="ECO:0000256" key="4">
    <source>
        <dbReference type="ARBA" id="ARBA00022777"/>
    </source>
</evidence>
<dbReference type="InterPro" id="IPR002139">
    <property type="entry name" value="Ribo/fructo_kinase"/>
</dbReference>
<name>A0A8C3P4E7_9PASS</name>
<dbReference type="GO" id="GO:0016301">
    <property type="term" value="F:kinase activity"/>
    <property type="evidence" value="ECO:0007669"/>
    <property type="project" value="UniProtKB-KW"/>
</dbReference>
<dbReference type="Ensembl" id="ENSCRFT00000004226.1">
    <property type="protein sequence ID" value="ENSCRFP00000004064.1"/>
    <property type="gene ID" value="ENSCRFG00000003319.1"/>
</dbReference>
<keyword evidence="3" id="KW-0479">Metal-binding</keyword>
<comment type="similarity">
    <text evidence="1 9">Belongs to the carbohydrate kinase PfkB family.</text>
</comment>
<dbReference type="PROSITE" id="PS00584">
    <property type="entry name" value="PFKB_KINASES_2"/>
    <property type="match status" value="1"/>
</dbReference>
<dbReference type="InterPro" id="IPR007342">
    <property type="entry name" value="PsuG"/>
</dbReference>
<sequence>MGTLRGEGKGKEKKDGEGRPRPPASLPLPPRRGRRVPAGDLLGPAASPRPRGGRRHGREVEGDGRRSRSRRGRPQGRGRRARRCLQRRHRLRHYCLSRKAAAAPELPGADPSGRPGRGAAAAPPPRPSAGSHWPSGAGARERAGGGAAPVLPSRGRRDLAARARPRGAAGSALGAAPRPGEGPSSPCRDQPAAGKGLFQEGTTRNGDVAPAGGGERNGTVAPQRPSPRVGTKPLSAALMGTIHMHKMIRKITFSLGRHMSSMARGTTQVRRLLHGGYLRIHPSVQEALVQGRPVVALESTIITHGMAYPLNLSMAREVEEIVRRNGAVPATVGILRGQIHVGLTDEELEFLASSKNAVKVSRRDFPFVLSQGLSGGTTVSGTMIAAHKAGIPVFVTGGIGGVHRDGENTLDVSADLTELGRTPVAVVSAGAKSILDIGRTLEYLETQGVCVAAFGESREFPAFFSRQSGFQAPYHVQDEEEAAKLIDSALGLGLGSGVLIAVPCPQERAAEGQAIEEAIQQALSQARSKGIRGKEVTPFLLQKLTELTDGISLDSNLALIQNNARVGSCIAVALNKLQKARRRKGNQPGGEDTTAAQPVVIGGINVDFIAKAQNPDILGGGQTNAGRVRRTFGGVGRNLADCLSRLGQAPRLLSALGKDEHLESVLHYCHHMDMSSVLQLEGKSTATYCAVITSAGELSVGLGDMDIHHQITEQYVSQFKENLCQAPLVCIDGNVPLSTIQYVCQLAREHQLAVCYEPTDENKASKPFLSDSWKALTYISPNLQELRAINRTLGNPLPAELPSRLEDVVQAAAALACPLLAHLHCVVVTLGAHGVLLCGKSLGGSISLYPGAHKQTAAARVCAAHYPAIPISRGEIVNVSGAGDSLMAGILAGVLAKHDTGTCVRMGLLAANLSLRSYEPISPEISTSSVSQEQVKSRSWPEVKVWKMD</sequence>
<reference evidence="12" key="2">
    <citation type="submission" date="2025-09" db="UniProtKB">
        <authorList>
            <consortium name="Ensembl"/>
        </authorList>
    </citation>
    <scope>IDENTIFICATION</scope>
</reference>
<feature type="compositionally biased region" description="Basic residues" evidence="10">
    <location>
        <begin position="67"/>
        <end position="96"/>
    </location>
</feature>
<dbReference type="AlphaFoldDB" id="A0A8C3P4E7"/>
<feature type="compositionally biased region" description="Basic and acidic residues" evidence="10">
    <location>
        <begin position="1"/>
        <end position="20"/>
    </location>
</feature>
<dbReference type="PANTHER" id="PTHR42909">
    <property type="entry name" value="ZGC:136858"/>
    <property type="match status" value="1"/>
</dbReference>
<dbReference type="GO" id="GO:0046872">
    <property type="term" value="F:metal ion binding"/>
    <property type="evidence" value="ECO:0007669"/>
    <property type="project" value="UniProtKB-KW"/>
</dbReference>
<dbReference type="GO" id="GO:0004730">
    <property type="term" value="F:pseudouridylate synthase activity"/>
    <property type="evidence" value="ECO:0007669"/>
    <property type="project" value="InterPro"/>
</dbReference>
<evidence type="ECO:0000313" key="12">
    <source>
        <dbReference type="Ensembl" id="ENSCRFP00000004064.1"/>
    </source>
</evidence>
<evidence type="ECO:0000259" key="11">
    <source>
        <dbReference type="Pfam" id="PF00294"/>
    </source>
</evidence>
<feature type="region of interest" description="Disordered" evidence="10">
    <location>
        <begin position="1"/>
        <end position="232"/>
    </location>
</feature>
<dbReference type="GO" id="GO:0005737">
    <property type="term" value="C:cytoplasm"/>
    <property type="evidence" value="ECO:0007669"/>
    <property type="project" value="TreeGrafter"/>
</dbReference>
<dbReference type="GO" id="GO:0006753">
    <property type="term" value="P:nucleoside phosphate metabolic process"/>
    <property type="evidence" value="ECO:0007669"/>
    <property type="project" value="UniProtKB-ARBA"/>
</dbReference>
<evidence type="ECO:0000256" key="8">
    <source>
        <dbReference type="ARBA" id="ARBA00023295"/>
    </source>
</evidence>
<evidence type="ECO:0000256" key="3">
    <source>
        <dbReference type="ARBA" id="ARBA00022723"/>
    </source>
</evidence>
<evidence type="ECO:0000256" key="9">
    <source>
        <dbReference type="RuleBase" id="RU003704"/>
    </source>
</evidence>
<accession>A0A8C3P4E7</accession>
<dbReference type="Gene3D" id="3.40.1790.10">
    <property type="entry name" value="Indigoidine synthase domain"/>
    <property type="match status" value="1"/>
</dbReference>
<evidence type="ECO:0000256" key="1">
    <source>
        <dbReference type="ARBA" id="ARBA00010688"/>
    </source>
</evidence>
<dbReference type="SUPFAM" id="SSF110581">
    <property type="entry name" value="Indigoidine synthase A-like"/>
    <property type="match status" value="1"/>
</dbReference>
<dbReference type="Gene3D" id="3.40.1190.20">
    <property type="match status" value="1"/>
</dbReference>
<dbReference type="HAMAP" id="MF_01876">
    <property type="entry name" value="PsiMP_glycosidase"/>
    <property type="match status" value="1"/>
</dbReference>
<reference evidence="12" key="1">
    <citation type="submission" date="2025-08" db="UniProtKB">
        <authorList>
            <consortium name="Ensembl"/>
        </authorList>
    </citation>
    <scope>IDENTIFICATION</scope>
</reference>
<dbReference type="Proteomes" id="UP000694396">
    <property type="component" value="Unplaced"/>
</dbReference>
<dbReference type="PANTHER" id="PTHR42909:SF1">
    <property type="entry name" value="CARBOHYDRATE KINASE PFKB DOMAIN-CONTAINING PROTEIN"/>
    <property type="match status" value="1"/>
</dbReference>
<keyword evidence="2 9" id="KW-0808">Transferase</keyword>
<evidence type="ECO:0000256" key="10">
    <source>
        <dbReference type="SAM" id="MobiDB-lite"/>
    </source>
</evidence>
<organism evidence="12 13">
    <name type="scientific">Cyanoderma ruficeps</name>
    <name type="common">rufous-capped babbler</name>
    <dbReference type="NCBI Taxonomy" id="181631"/>
    <lineage>
        <taxon>Eukaryota</taxon>
        <taxon>Metazoa</taxon>
        <taxon>Chordata</taxon>
        <taxon>Craniata</taxon>
        <taxon>Vertebrata</taxon>
        <taxon>Euteleostomi</taxon>
        <taxon>Archelosauria</taxon>
        <taxon>Archosauria</taxon>
        <taxon>Dinosauria</taxon>
        <taxon>Saurischia</taxon>
        <taxon>Theropoda</taxon>
        <taxon>Coelurosauria</taxon>
        <taxon>Aves</taxon>
        <taxon>Neognathae</taxon>
        <taxon>Neoaves</taxon>
        <taxon>Telluraves</taxon>
        <taxon>Australaves</taxon>
        <taxon>Passeriformes</taxon>
        <taxon>Sylvioidea</taxon>
        <taxon>Timaliidae</taxon>
        <taxon>Cyanoderma</taxon>
    </lineage>
</organism>
<dbReference type="Pfam" id="PF00294">
    <property type="entry name" value="PfkB"/>
    <property type="match status" value="1"/>
</dbReference>
<keyword evidence="4 9" id="KW-0418">Kinase</keyword>
<dbReference type="PRINTS" id="PR00990">
    <property type="entry name" value="RIBOKINASE"/>
</dbReference>
<dbReference type="InterPro" id="IPR002173">
    <property type="entry name" value="Carboh/pur_kinase_PfkB_CS"/>
</dbReference>
<keyword evidence="6" id="KW-0464">Manganese</keyword>
<evidence type="ECO:0000313" key="13">
    <source>
        <dbReference type="Proteomes" id="UP000694396"/>
    </source>
</evidence>
<keyword evidence="8" id="KW-0326">Glycosidase</keyword>
<feature type="compositionally biased region" description="Low complexity" evidence="10">
    <location>
        <begin position="166"/>
        <end position="179"/>
    </location>
</feature>
<evidence type="ECO:0000256" key="6">
    <source>
        <dbReference type="ARBA" id="ARBA00023211"/>
    </source>
</evidence>